<sequence length="85" mass="9157">MQQPQSDLFQRQYAAASPHGGGCGRGTSTVCRDSTDRSLSHRAVAALPLPHGHNTTEDTIRGQSLQATQITLFEPFLDGGCFREA</sequence>
<evidence type="ECO:0000313" key="2">
    <source>
        <dbReference type="EMBL" id="KAJ1130055.1"/>
    </source>
</evidence>
<organism evidence="2 3">
    <name type="scientific">Pleurodeles waltl</name>
    <name type="common">Iberian ribbed newt</name>
    <dbReference type="NCBI Taxonomy" id="8319"/>
    <lineage>
        <taxon>Eukaryota</taxon>
        <taxon>Metazoa</taxon>
        <taxon>Chordata</taxon>
        <taxon>Craniata</taxon>
        <taxon>Vertebrata</taxon>
        <taxon>Euteleostomi</taxon>
        <taxon>Amphibia</taxon>
        <taxon>Batrachia</taxon>
        <taxon>Caudata</taxon>
        <taxon>Salamandroidea</taxon>
        <taxon>Salamandridae</taxon>
        <taxon>Pleurodelinae</taxon>
        <taxon>Pleurodeles</taxon>
    </lineage>
</organism>
<accession>A0AAV7PWK1</accession>
<dbReference type="AlphaFoldDB" id="A0AAV7PWK1"/>
<reference evidence="2" key="1">
    <citation type="journal article" date="2022" name="bioRxiv">
        <title>Sequencing and chromosome-scale assembly of the giantPleurodeles waltlgenome.</title>
        <authorList>
            <person name="Brown T."/>
            <person name="Elewa A."/>
            <person name="Iarovenko S."/>
            <person name="Subramanian E."/>
            <person name="Araus A.J."/>
            <person name="Petzold A."/>
            <person name="Susuki M."/>
            <person name="Suzuki K.-i.T."/>
            <person name="Hayashi T."/>
            <person name="Toyoda A."/>
            <person name="Oliveira C."/>
            <person name="Osipova E."/>
            <person name="Leigh N.D."/>
            <person name="Simon A."/>
            <person name="Yun M.H."/>
        </authorList>
    </citation>
    <scope>NUCLEOTIDE SEQUENCE</scope>
    <source>
        <strain evidence="2">20211129_DDA</strain>
        <tissue evidence="2">Liver</tissue>
    </source>
</reference>
<protein>
    <submittedName>
        <fullName evidence="2">Uncharacterized protein</fullName>
    </submittedName>
</protein>
<comment type="caution">
    <text evidence="2">The sequence shown here is derived from an EMBL/GenBank/DDBJ whole genome shotgun (WGS) entry which is preliminary data.</text>
</comment>
<evidence type="ECO:0000313" key="3">
    <source>
        <dbReference type="Proteomes" id="UP001066276"/>
    </source>
</evidence>
<name>A0AAV7PWK1_PLEWA</name>
<evidence type="ECO:0000256" key="1">
    <source>
        <dbReference type="SAM" id="MobiDB-lite"/>
    </source>
</evidence>
<dbReference type="EMBL" id="JANPWB010000011">
    <property type="protein sequence ID" value="KAJ1130055.1"/>
    <property type="molecule type" value="Genomic_DNA"/>
</dbReference>
<feature type="region of interest" description="Disordered" evidence="1">
    <location>
        <begin position="1"/>
        <end position="35"/>
    </location>
</feature>
<keyword evidence="3" id="KW-1185">Reference proteome</keyword>
<proteinExistence type="predicted"/>
<dbReference type="Proteomes" id="UP001066276">
    <property type="component" value="Chromosome 7"/>
</dbReference>
<gene>
    <name evidence="2" type="ORF">NDU88_008411</name>
</gene>